<feature type="region of interest" description="Disordered" evidence="1">
    <location>
        <begin position="1"/>
        <end position="23"/>
    </location>
</feature>
<evidence type="ECO:0000313" key="2">
    <source>
        <dbReference type="EMBL" id="CAG7598702.1"/>
    </source>
</evidence>
<name>A0A9W4E001_9ACTN</name>
<comment type="caution">
    <text evidence="2">The sequence shown here is derived from an EMBL/GenBank/DDBJ whole genome shotgun (WGS) entry which is preliminary data.</text>
</comment>
<evidence type="ECO:0000256" key="1">
    <source>
        <dbReference type="SAM" id="MobiDB-lite"/>
    </source>
</evidence>
<organism evidence="2 3">
    <name type="scientific">Actinacidiphila bryophytorum</name>
    <dbReference type="NCBI Taxonomy" id="1436133"/>
    <lineage>
        <taxon>Bacteria</taxon>
        <taxon>Bacillati</taxon>
        <taxon>Actinomycetota</taxon>
        <taxon>Actinomycetes</taxon>
        <taxon>Kitasatosporales</taxon>
        <taxon>Streptomycetaceae</taxon>
        <taxon>Actinacidiphila</taxon>
    </lineage>
</organism>
<proteinExistence type="predicted"/>
<dbReference type="EMBL" id="CAJVAX010000001">
    <property type="protein sequence ID" value="CAG7598702.1"/>
    <property type="molecule type" value="Genomic_DNA"/>
</dbReference>
<protein>
    <submittedName>
        <fullName evidence="2">Uncharacterized protein</fullName>
    </submittedName>
</protein>
<evidence type="ECO:0000313" key="3">
    <source>
        <dbReference type="Proteomes" id="UP001153328"/>
    </source>
</evidence>
<accession>A0A9W4E001</accession>
<reference evidence="2" key="1">
    <citation type="submission" date="2021-06" db="EMBL/GenBank/DDBJ databases">
        <authorList>
            <person name="Arsene-Ploetze F."/>
        </authorList>
    </citation>
    <scope>NUCLEOTIDE SEQUENCE</scope>
    <source>
        <strain evidence="2">SBRY1</strain>
    </source>
</reference>
<gene>
    <name evidence="2" type="ORF">SBRY_10182</name>
</gene>
<dbReference type="Proteomes" id="UP001153328">
    <property type="component" value="Unassembled WGS sequence"/>
</dbReference>
<sequence>MEGEPGRPPRPVQTILRINPERD</sequence>
<keyword evidence="3" id="KW-1185">Reference proteome</keyword>
<dbReference type="AlphaFoldDB" id="A0A9W4E001"/>